<dbReference type="PANTHER" id="PTHR43575">
    <property type="entry name" value="PROTEIN ABCI7, CHLOROPLASTIC"/>
    <property type="match status" value="1"/>
</dbReference>
<dbReference type="PANTHER" id="PTHR43575:SF1">
    <property type="entry name" value="PROTEIN ABCI7, CHLOROPLASTIC"/>
    <property type="match status" value="1"/>
</dbReference>
<organism evidence="2 3">
    <name type="scientific">Methylocapsa palsarum</name>
    <dbReference type="NCBI Taxonomy" id="1612308"/>
    <lineage>
        <taxon>Bacteria</taxon>
        <taxon>Pseudomonadati</taxon>
        <taxon>Pseudomonadota</taxon>
        <taxon>Alphaproteobacteria</taxon>
        <taxon>Hyphomicrobiales</taxon>
        <taxon>Beijerinckiaceae</taxon>
        <taxon>Methylocapsa</taxon>
    </lineage>
</organism>
<dbReference type="Pfam" id="PF01458">
    <property type="entry name" value="SUFBD_core"/>
    <property type="match status" value="1"/>
</dbReference>
<keyword evidence="3" id="KW-1185">Reference proteome</keyword>
<gene>
    <name evidence="2" type="ORF">SAMN05444581_101303</name>
</gene>
<evidence type="ECO:0000313" key="2">
    <source>
        <dbReference type="EMBL" id="SFK01594.1"/>
    </source>
</evidence>
<dbReference type="OrthoDB" id="9768262at2"/>
<name>A0A1I3W1T1_9HYPH</name>
<dbReference type="AlphaFoldDB" id="A0A1I3W1T1"/>
<dbReference type="NCBIfam" id="TIGR01981">
    <property type="entry name" value="sufD"/>
    <property type="match status" value="1"/>
</dbReference>
<dbReference type="EMBL" id="FOSN01000001">
    <property type="protein sequence ID" value="SFK01594.1"/>
    <property type="molecule type" value="Genomic_DNA"/>
</dbReference>
<reference evidence="2 3" key="1">
    <citation type="submission" date="2016-10" db="EMBL/GenBank/DDBJ databases">
        <authorList>
            <person name="de Groot N.N."/>
        </authorList>
    </citation>
    <scope>NUCLEOTIDE SEQUENCE [LARGE SCALE GENOMIC DNA]</scope>
    <source>
        <strain evidence="2 3">NE2</strain>
    </source>
</reference>
<accession>A0A1I3W1T1</accession>
<feature type="domain" description="SUF system FeS cluster assembly SufBD core" evidence="1">
    <location>
        <begin position="168"/>
        <end position="390"/>
    </location>
</feature>
<dbReference type="Proteomes" id="UP000198755">
    <property type="component" value="Unassembled WGS sequence"/>
</dbReference>
<dbReference type="InterPro" id="IPR037284">
    <property type="entry name" value="SUF_FeS_clus_asmbl_SufBD_sf"/>
</dbReference>
<evidence type="ECO:0000259" key="1">
    <source>
        <dbReference type="Pfam" id="PF01458"/>
    </source>
</evidence>
<dbReference type="SUPFAM" id="SSF101960">
    <property type="entry name" value="Stabilizer of iron transporter SufD"/>
    <property type="match status" value="1"/>
</dbReference>
<dbReference type="STRING" id="1612308.SAMN05444581_101303"/>
<dbReference type="InterPro" id="IPR011542">
    <property type="entry name" value="SUF_FeS_clus_asmbl_SufD"/>
</dbReference>
<dbReference type="GO" id="GO:0016226">
    <property type="term" value="P:iron-sulfur cluster assembly"/>
    <property type="evidence" value="ECO:0007669"/>
    <property type="project" value="InterPro"/>
</dbReference>
<sequence length="426" mass="45120">MAAPTFNLLLDAMTGASAPPAPWLGALREQARTLFASSGLPTRHVESWKYSDLARALEINVESPVPTDPAPLLPGAHAVLFENGALNEAKSNLSAFGATSLRAVLADPAANLAGEIGRVNPQADHALLNINTALMEDGIVVRAPANTSISAPIHVMYDWRGEAARAPEGGHLRLLIVLEEGASATLVESHAGSPGFSTIVTEVRLARNARLTHVRLEQLGAGARQSAVTLGELDAAAAYKGFYLSEGARFSRHEALLRIGENASAELDGVYLTGDGRHCDNTTVFTHDGLNASSRQVFRGVLAGASRAAYQGCIQVRPDAQGADARQMSRALLLSRDAEVATKPELEILADDVKCSHGATAGELDRAALFFLRARGIPETEAKALLVEAFLGEILDEIGDETLRSRAADAVSSWLNTHAREISHAQ</sequence>
<evidence type="ECO:0000313" key="3">
    <source>
        <dbReference type="Proteomes" id="UP000198755"/>
    </source>
</evidence>
<proteinExistence type="predicted"/>
<protein>
    <submittedName>
        <fullName evidence="2">Fe-S cluster assembly protein SufD</fullName>
    </submittedName>
</protein>
<dbReference type="InterPro" id="IPR055346">
    <property type="entry name" value="Fe-S_cluster_assembly_SufBD"/>
</dbReference>
<dbReference type="RefSeq" id="WP_091676441.1">
    <property type="nucleotide sequence ID" value="NZ_FOSN01000001.1"/>
</dbReference>
<dbReference type="InterPro" id="IPR000825">
    <property type="entry name" value="SUF_FeS_clus_asmbl_SufBD_core"/>
</dbReference>